<organism evidence="10">
    <name type="scientific">hydrothermal vent metagenome</name>
    <dbReference type="NCBI Taxonomy" id="652676"/>
    <lineage>
        <taxon>unclassified sequences</taxon>
        <taxon>metagenomes</taxon>
        <taxon>ecological metagenomes</taxon>
    </lineage>
</organism>
<sequence length="358" mass="37714">MNEKNNWLNDAAKQWDQESLIAAQGHQAQLTKPPGALGLLEDLAVNLAAMQGRVKPELKNVYISVFAGDHGVTEENISAFPQAVTAQMMENFVHGGAAISVLAEQLNANLVVVDVGVNAPASSSTKVVNKRVVDGTENFSKQAAMSEAELSSALNVGYELAERAASDHAHIFIGGEMGIGNTTSATALAAAELNIPVAQLVGPGTGLDADGIAHKRQVIELALQKHLAETQKSLSRLQYFAGVEIVALVGAYIRCAQLGIPVLVDGFITTVAALYAQSINLQVANWFIYAHQSQEPGHQYVLAALKARPLLDLNMRLGEGSGAAMAIAIIKHAIALHNNMATFEQAGVAGKNTATEIA</sequence>
<comment type="catalytic activity">
    <reaction evidence="9">
        <text>5,6-dimethylbenzimidazole + nicotinate beta-D-ribonucleotide = alpha-ribazole 5'-phosphate + nicotinate + H(+)</text>
        <dbReference type="Rhea" id="RHEA:11196"/>
        <dbReference type="ChEBI" id="CHEBI:15378"/>
        <dbReference type="ChEBI" id="CHEBI:15890"/>
        <dbReference type="ChEBI" id="CHEBI:32544"/>
        <dbReference type="ChEBI" id="CHEBI:57502"/>
        <dbReference type="ChEBI" id="CHEBI:57918"/>
        <dbReference type="EC" id="2.4.2.21"/>
    </reaction>
</comment>
<proteinExistence type="inferred from homology"/>
<dbReference type="NCBIfam" id="NF000996">
    <property type="entry name" value="PRK00105.1"/>
    <property type="match status" value="1"/>
</dbReference>
<evidence type="ECO:0000256" key="3">
    <source>
        <dbReference type="ARBA" id="ARBA00011991"/>
    </source>
</evidence>
<evidence type="ECO:0000256" key="1">
    <source>
        <dbReference type="ARBA" id="ARBA00005049"/>
    </source>
</evidence>
<evidence type="ECO:0000256" key="4">
    <source>
        <dbReference type="ARBA" id="ARBA00015486"/>
    </source>
</evidence>
<dbReference type="Gene3D" id="3.40.50.10210">
    <property type="match status" value="1"/>
</dbReference>
<dbReference type="EMBL" id="UOFR01000012">
    <property type="protein sequence ID" value="VAW91520.1"/>
    <property type="molecule type" value="Genomic_DNA"/>
</dbReference>
<reference evidence="10" key="1">
    <citation type="submission" date="2018-06" db="EMBL/GenBank/DDBJ databases">
        <authorList>
            <person name="Zhirakovskaya E."/>
        </authorList>
    </citation>
    <scope>NUCLEOTIDE SEQUENCE</scope>
</reference>
<dbReference type="CDD" id="cd02439">
    <property type="entry name" value="DMB-PRT_CobT"/>
    <property type="match status" value="1"/>
</dbReference>
<dbReference type="InterPro" id="IPR017846">
    <property type="entry name" value="Nict_dMeBzImd_PRibTrfase_bact"/>
</dbReference>
<evidence type="ECO:0000313" key="10">
    <source>
        <dbReference type="EMBL" id="VAW91520.1"/>
    </source>
</evidence>
<dbReference type="PANTHER" id="PTHR43463:SF1">
    <property type="entry name" value="NICOTINATE-NUCLEOTIDE--DIMETHYLBENZIMIDAZOLE PHOSPHORIBOSYLTRANSFERASE"/>
    <property type="match status" value="1"/>
</dbReference>
<dbReference type="InterPro" id="IPR003200">
    <property type="entry name" value="Nict_dMeBzImd_PRibTrfase"/>
</dbReference>
<evidence type="ECO:0000256" key="7">
    <source>
        <dbReference type="ARBA" id="ARBA00022679"/>
    </source>
</evidence>
<dbReference type="UniPathway" id="UPA00061">
    <property type="reaction ID" value="UER00516"/>
</dbReference>
<dbReference type="InterPro" id="IPR023195">
    <property type="entry name" value="Nict_dMeBzImd_PRibTrfase_N"/>
</dbReference>
<dbReference type="Pfam" id="PF02277">
    <property type="entry name" value="DBI_PRT"/>
    <property type="match status" value="1"/>
</dbReference>
<name>A0A3B0ZQM8_9ZZZZ</name>
<dbReference type="EC" id="2.4.2.21" evidence="3"/>
<dbReference type="AlphaFoldDB" id="A0A3B0ZQM8"/>
<dbReference type="InterPro" id="IPR036087">
    <property type="entry name" value="Nict_dMeBzImd_PRibTrfase_sf"/>
</dbReference>
<dbReference type="GO" id="GO:0009236">
    <property type="term" value="P:cobalamin biosynthetic process"/>
    <property type="evidence" value="ECO:0007669"/>
    <property type="project" value="UniProtKB-KW"/>
</dbReference>
<accession>A0A3B0ZQM8</accession>
<dbReference type="NCBIfam" id="TIGR03160">
    <property type="entry name" value="cobT_DBIPRT"/>
    <property type="match status" value="1"/>
</dbReference>
<keyword evidence="6 10" id="KW-0328">Glycosyltransferase</keyword>
<keyword evidence="7 10" id="KW-0808">Transferase</keyword>
<evidence type="ECO:0000256" key="5">
    <source>
        <dbReference type="ARBA" id="ARBA00022573"/>
    </source>
</evidence>
<dbReference type="FunFam" id="3.40.50.10210:FF:000001">
    <property type="entry name" value="Nicotinate-nucleotide--dimethylbenzimidazole phosphoribosyltransferase"/>
    <property type="match status" value="1"/>
</dbReference>
<evidence type="ECO:0000256" key="8">
    <source>
        <dbReference type="ARBA" id="ARBA00030686"/>
    </source>
</evidence>
<dbReference type="PANTHER" id="PTHR43463">
    <property type="entry name" value="NICOTINATE-NUCLEOTIDE--DIMETHYLBENZIMIDAZOLE PHOSPHORIBOSYLTRANSFERASE"/>
    <property type="match status" value="1"/>
</dbReference>
<protein>
    <recommendedName>
        <fullName evidence="4">Nicotinate-nucleotide--dimethylbenzimidazole phosphoribosyltransferase</fullName>
        <ecNumber evidence="3">2.4.2.21</ecNumber>
    </recommendedName>
    <alternativeName>
        <fullName evidence="8">N(1)-alpha-phosphoribosyltransferase</fullName>
    </alternativeName>
</protein>
<evidence type="ECO:0000256" key="2">
    <source>
        <dbReference type="ARBA" id="ARBA00007110"/>
    </source>
</evidence>
<dbReference type="GO" id="GO:0008939">
    <property type="term" value="F:nicotinate-nucleotide-dimethylbenzimidazole phosphoribosyltransferase activity"/>
    <property type="evidence" value="ECO:0007669"/>
    <property type="project" value="UniProtKB-EC"/>
</dbReference>
<gene>
    <name evidence="10" type="ORF">MNBD_GAMMA21-1069</name>
</gene>
<evidence type="ECO:0000256" key="6">
    <source>
        <dbReference type="ARBA" id="ARBA00022676"/>
    </source>
</evidence>
<dbReference type="Gene3D" id="1.10.1610.10">
    <property type="match status" value="1"/>
</dbReference>
<dbReference type="HAMAP" id="MF_00230">
    <property type="entry name" value="CobT"/>
    <property type="match status" value="1"/>
</dbReference>
<comment type="similarity">
    <text evidence="2">Belongs to the CobT family.</text>
</comment>
<evidence type="ECO:0000256" key="9">
    <source>
        <dbReference type="ARBA" id="ARBA00047340"/>
    </source>
</evidence>
<comment type="pathway">
    <text evidence="1">Nucleoside biosynthesis; alpha-ribazole biosynthesis; alpha-ribazole from 5,6-dimethylbenzimidazole: step 1/2.</text>
</comment>
<keyword evidence="5" id="KW-0169">Cobalamin biosynthesis</keyword>
<dbReference type="SUPFAM" id="SSF52733">
    <property type="entry name" value="Nicotinate mononucleotide:5,6-dimethylbenzimidazole phosphoribosyltransferase (CobT)"/>
    <property type="match status" value="1"/>
</dbReference>